<dbReference type="EMBL" id="AP018449">
    <property type="protein sequence ID" value="BBB92493.1"/>
    <property type="molecule type" value="Genomic_DNA"/>
</dbReference>
<gene>
    <name evidence="3" type="primary">flr_3</name>
    <name evidence="3" type="ORF">MAMMFC1_03186</name>
</gene>
<name>A0A348AN45_9FIRM</name>
<dbReference type="AlphaFoldDB" id="A0A348AN45"/>
<comment type="similarity">
    <text evidence="1">Belongs to the flavoredoxin family.</text>
</comment>
<sequence length="178" mass="20391">MKKEIEVLDYASDIMNAVKTGVLLTTKAGDKVNSMTISWGTLGIEWEKPIFTVFIRENRFTRSQVEKNPEFTINIPHGAFDKKILGFCGTKSGRDLDKIKELNLTLETPKIVSVPAIKELPLTIECRVVYKQKQDEHAITEENKKAFYPQDVDSFFYDANRDFHTAYYGEIVSAYIIE</sequence>
<dbReference type="GO" id="GO:0010181">
    <property type="term" value="F:FMN binding"/>
    <property type="evidence" value="ECO:0007669"/>
    <property type="project" value="InterPro"/>
</dbReference>
<dbReference type="Gene3D" id="2.30.110.10">
    <property type="entry name" value="Electron Transport, Fmn-binding Protein, Chain A"/>
    <property type="match status" value="1"/>
</dbReference>
<organism evidence="3 4">
    <name type="scientific">Methylomusa anaerophila</name>
    <dbReference type="NCBI Taxonomy" id="1930071"/>
    <lineage>
        <taxon>Bacteria</taxon>
        <taxon>Bacillati</taxon>
        <taxon>Bacillota</taxon>
        <taxon>Negativicutes</taxon>
        <taxon>Selenomonadales</taxon>
        <taxon>Sporomusaceae</taxon>
        <taxon>Methylomusa</taxon>
    </lineage>
</organism>
<dbReference type="PANTHER" id="PTHR43567">
    <property type="entry name" value="FLAVOREDOXIN-RELATED-RELATED"/>
    <property type="match status" value="1"/>
</dbReference>
<dbReference type="OrthoDB" id="9791490at2"/>
<dbReference type="InterPro" id="IPR052174">
    <property type="entry name" value="Flavoredoxin"/>
</dbReference>
<evidence type="ECO:0000259" key="2">
    <source>
        <dbReference type="Pfam" id="PF01613"/>
    </source>
</evidence>
<protein>
    <submittedName>
        <fullName evidence="3">Flavoredoxin</fullName>
    </submittedName>
</protein>
<dbReference type="SUPFAM" id="SSF50475">
    <property type="entry name" value="FMN-binding split barrel"/>
    <property type="match status" value="1"/>
</dbReference>
<dbReference type="GO" id="GO:0016646">
    <property type="term" value="F:oxidoreductase activity, acting on the CH-NH group of donors, NAD or NADP as acceptor"/>
    <property type="evidence" value="ECO:0007669"/>
    <property type="project" value="UniProtKB-ARBA"/>
</dbReference>
<proteinExistence type="inferred from homology"/>
<dbReference type="InterPro" id="IPR012349">
    <property type="entry name" value="Split_barrel_FMN-bd"/>
</dbReference>
<evidence type="ECO:0000313" key="4">
    <source>
        <dbReference type="Proteomes" id="UP000276437"/>
    </source>
</evidence>
<dbReference type="KEGG" id="mana:MAMMFC1_03186"/>
<keyword evidence="4" id="KW-1185">Reference proteome</keyword>
<accession>A0A348AN45</accession>
<dbReference type="RefSeq" id="WP_126309372.1">
    <property type="nucleotide sequence ID" value="NZ_AP018449.1"/>
</dbReference>
<reference evidence="3 4" key="1">
    <citation type="journal article" date="2018" name="Int. J. Syst. Evol. Microbiol.">
        <title>Methylomusa anaerophila gen. nov., sp. nov., an anaerobic methanol-utilizing bacterium isolated from a microbial fuel cell.</title>
        <authorList>
            <person name="Amano N."/>
            <person name="Yamamuro A."/>
            <person name="Miyahara M."/>
            <person name="Kouzuma A."/>
            <person name="Abe T."/>
            <person name="Watanabe K."/>
        </authorList>
    </citation>
    <scope>NUCLEOTIDE SEQUENCE [LARGE SCALE GENOMIC DNA]</scope>
    <source>
        <strain evidence="3 4">MMFC1</strain>
    </source>
</reference>
<dbReference type="Proteomes" id="UP000276437">
    <property type="component" value="Chromosome"/>
</dbReference>
<evidence type="ECO:0000256" key="1">
    <source>
        <dbReference type="ARBA" id="ARBA00038054"/>
    </source>
</evidence>
<evidence type="ECO:0000313" key="3">
    <source>
        <dbReference type="EMBL" id="BBB92493.1"/>
    </source>
</evidence>
<feature type="domain" description="Flavin reductase like" evidence="2">
    <location>
        <begin position="18"/>
        <end position="139"/>
    </location>
</feature>
<dbReference type="Pfam" id="PF01613">
    <property type="entry name" value="Flavin_Reduct"/>
    <property type="match status" value="1"/>
</dbReference>
<dbReference type="PANTHER" id="PTHR43567:SF5">
    <property type="entry name" value="HYPOTHETICAL CYTOSOLIC PROTEIN"/>
    <property type="match status" value="1"/>
</dbReference>
<dbReference type="InterPro" id="IPR002563">
    <property type="entry name" value="Flavin_Rdtase-like_dom"/>
</dbReference>